<evidence type="ECO:0000313" key="2">
    <source>
        <dbReference type="Proteomes" id="UP000015104"/>
    </source>
</evidence>
<dbReference type="EMBL" id="CAEY01001805">
    <property type="status" value="NOT_ANNOTATED_CDS"/>
    <property type="molecule type" value="Genomic_DNA"/>
</dbReference>
<sequence>MPRTCANPGVNKLYFNGRISQINNGLDRSEWQ</sequence>
<organism evidence="1 2">
    <name type="scientific">Tetranychus urticae</name>
    <name type="common">Two-spotted spider mite</name>
    <dbReference type="NCBI Taxonomy" id="32264"/>
    <lineage>
        <taxon>Eukaryota</taxon>
        <taxon>Metazoa</taxon>
        <taxon>Ecdysozoa</taxon>
        <taxon>Arthropoda</taxon>
        <taxon>Chelicerata</taxon>
        <taxon>Arachnida</taxon>
        <taxon>Acari</taxon>
        <taxon>Acariformes</taxon>
        <taxon>Trombidiformes</taxon>
        <taxon>Prostigmata</taxon>
        <taxon>Eleutherengona</taxon>
        <taxon>Raphignathae</taxon>
        <taxon>Tetranychoidea</taxon>
        <taxon>Tetranychidae</taxon>
        <taxon>Tetranychus</taxon>
    </lineage>
</organism>
<dbReference type="AlphaFoldDB" id="T1K7I3"/>
<name>T1K7I3_TETUR</name>
<reference evidence="1" key="2">
    <citation type="submission" date="2015-06" db="UniProtKB">
        <authorList>
            <consortium name="EnsemblMetazoa"/>
        </authorList>
    </citation>
    <scope>IDENTIFICATION</scope>
</reference>
<reference evidence="2" key="1">
    <citation type="submission" date="2011-08" db="EMBL/GenBank/DDBJ databases">
        <authorList>
            <person name="Rombauts S."/>
        </authorList>
    </citation>
    <scope>NUCLEOTIDE SEQUENCE</scope>
    <source>
        <strain evidence="2">London</strain>
    </source>
</reference>
<dbReference type="HOGENOM" id="CLU_3392793_0_0_1"/>
<accession>T1K7I3</accession>
<protein>
    <submittedName>
        <fullName evidence="1">Uncharacterized protein</fullName>
    </submittedName>
</protein>
<dbReference type="Proteomes" id="UP000015104">
    <property type="component" value="Unassembled WGS sequence"/>
</dbReference>
<keyword evidence="2" id="KW-1185">Reference proteome</keyword>
<evidence type="ECO:0000313" key="1">
    <source>
        <dbReference type="EnsemblMetazoa" id="tetur06g04390.1"/>
    </source>
</evidence>
<proteinExistence type="predicted"/>
<dbReference type="EnsemblMetazoa" id="tetur06g04390.1">
    <property type="protein sequence ID" value="tetur06g04390.1"/>
    <property type="gene ID" value="tetur06g04390"/>
</dbReference>